<keyword evidence="5 7" id="KW-0539">Nucleus</keyword>
<dbReference type="InterPro" id="IPR040191">
    <property type="entry name" value="UTP10"/>
</dbReference>
<comment type="function">
    <text evidence="7">Involved in nucleolar processing of pre-18S ribosomal RNA.</text>
</comment>
<dbReference type="InterPro" id="IPR011989">
    <property type="entry name" value="ARM-like"/>
</dbReference>
<keyword evidence="3 7" id="KW-0690">Ribosome biogenesis</keyword>
<reference evidence="9" key="2">
    <citation type="submission" date="2022-06" db="UniProtKB">
        <authorList>
            <consortium name="EnsemblMetazoa"/>
        </authorList>
    </citation>
    <scope>IDENTIFICATION</scope>
    <source>
        <strain evidence="9">PS312</strain>
    </source>
</reference>
<evidence type="ECO:0000313" key="10">
    <source>
        <dbReference type="Proteomes" id="UP000005239"/>
    </source>
</evidence>
<dbReference type="EnsemblMetazoa" id="PPA25199.1">
    <property type="protein sequence ID" value="PPA25199.1"/>
    <property type="gene ID" value="WBGene00114753"/>
</dbReference>
<dbReference type="Pfam" id="PF10300">
    <property type="entry name" value="Iml2-TPR_39"/>
    <property type="match status" value="1"/>
</dbReference>
<organism evidence="9 10">
    <name type="scientific">Pristionchus pacificus</name>
    <name type="common">Parasitic nematode worm</name>
    <dbReference type="NCBI Taxonomy" id="54126"/>
    <lineage>
        <taxon>Eukaryota</taxon>
        <taxon>Metazoa</taxon>
        <taxon>Ecdysozoa</taxon>
        <taxon>Nematoda</taxon>
        <taxon>Chromadorea</taxon>
        <taxon>Rhabditida</taxon>
        <taxon>Rhabditina</taxon>
        <taxon>Diplogasteromorpha</taxon>
        <taxon>Diplogasteroidea</taxon>
        <taxon>Neodiplogasteridae</taxon>
        <taxon>Pristionchus</taxon>
    </lineage>
</organism>
<evidence type="ECO:0000256" key="3">
    <source>
        <dbReference type="ARBA" id="ARBA00022517"/>
    </source>
</evidence>
<evidence type="ECO:0000313" key="9">
    <source>
        <dbReference type="EnsemblMetazoa" id="PPA25199.1"/>
    </source>
</evidence>
<protein>
    <recommendedName>
        <fullName evidence="7">HEAT repeat-containing protein 1</fullName>
    </recommendedName>
</protein>
<dbReference type="SUPFAM" id="SSF48452">
    <property type="entry name" value="TPR-like"/>
    <property type="match status" value="1"/>
</dbReference>
<evidence type="ECO:0000256" key="2">
    <source>
        <dbReference type="ARBA" id="ARBA00010559"/>
    </source>
</evidence>
<reference evidence="10" key="1">
    <citation type="journal article" date="2008" name="Nat. Genet.">
        <title>The Pristionchus pacificus genome provides a unique perspective on nematode lifestyle and parasitism.</title>
        <authorList>
            <person name="Dieterich C."/>
            <person name="Clifton S.W."/>
            <person name="Schuster L.N."/>
            <person name="Chinwalla A."/>
            <person name="Delehaunty K."/>
            <person name="Dinkelacker I."/>
            <person name="Fulton L."/>
            <person name="Fulton R."/>
            <person name="Godfrey J."/>
            <person name="Minx P."/>
            <person name="Mitreva M."/>
            <person name="Roeseler W."/>
            <person name="Tian H."/>
            <person name="Witte H."/>
            <person name="Yang S.P."/>
            <person name="Wilson R.K."/>
            <person name="Sommer R.J."/>
        </authorList>
    </citation>
    <scope>NUCLEOTIDE SEQUENCE [LARGE SCALE GENOMIC DNA]</scope>
    <source>
        <strain evidence="10">PS312</strain>
    </source>
</reference>
<gene>
    <name evidence="9" type="primary">WBGene00114753</name>
</gene>
<dbReference type="InterPro" id="IPR021133">
    <property type="entry name" value="HEAT_type_2"/>
</dbReference>
<accession>A0A8R1UH40</accession>
<keyword evidence="4 7" id="KW-0698">rRNA processing</keyword>
<dbReference type="SUPFAM" id="SSF48371">
    <property type="entry name" value="ARM repeat"/>
    <property type="match status" value="2"/>
</dbReference>
<proteinExistence type="inferred from homology"/>
<dbReference type="GO" id="GO:0000462">
    <property type="term" value="P:maturation of SSU-rRNA from tricistronic rRNA transcript (SSU-rRNA, 5.8S rRNA, LSU-rRNA)"/>
    <property type="evidence" value="ECO:0000318"/>
    <property type="project" value="GO_Central"/>
</dbReference>
<feature type="compositionally biased region" description="Low complexity" evidence="8">
    <location>
        <begin position="1170"/>
        <end position="1187"/>
    </location>
</feature>
<dbReference type="Gene3D" id="1.25.10.10">
    <property type="entry name" value="Leucine-rich Repeat Variant"/>
    <property type="match status" value="1"/>
</dbReference>
<dbReference type="SMART" id="SM01036">
    <property type="entry name" value="BP28CT"/>
    <property type="match status" value="1"/>
</dbReference>
<evidence type="ECO:0000256" key="8">
    <source>
        <dbReference type="SAM" id="MobiDB-lite"/>
    </source>
</evidence>
<evidence type="ECO:0000256" key="5">
    <source>
        <dbReference type="ARBA" id="ARBA00023242"/>
    </source>
</evidence>
<dbReference type="Pfam" id="PF12397">
    <property type="entry name" value="U3snoRNP10"/>
    <property type="match status" value="1"/>
</dbReference>
<evidence type="ECO:0000256" key="7">
    <source>
        <dbReference type="RuleBase" id="RU367065"/>
    </source>
</evidence>
<dbReference type="GO" id="GO:0030515">
    <property type="term" value="F:snoRNA binding"/>
    <property type="evidence" value="ECO:0000318"/>
    <property type="project" value="GO_Central"/>
</dbReference>
<name>A0A2A6CJ32_PRIPA</name>
<sequence>MTSLSRQLEALSTAASQQLGVEAQHPSLLFEKKEAAGLDRETVHKIGCTGYGQLLKLDNAFELDAKLFDETSMEVQRLLLTRDEANNLNLRIERFLVRLSPYLQQFAAQQALEWLIYKYHIHSYNAEFLIVNFLPFHESNIYGRLIGALNFKFAKSKEWCFMTEYAKKKLHIPFPILLKNALSGTHVLLSQVISHLEKCVELAGESYVENKCPILFAFLAKLLLETLNPKNPIDDSLLSKIIPVIANGIRSKIRSLRYAALMVVCQLSLSTKLTEKTLSAILKLLIMKLRPETLTESISTIIVLTQQQKVESFSSKATCKMLRRDDISSIISTICEVGKKSDLTNFYSALWSTLLEINKDSDCPERGINLFFAGTINDLNGKQASILISLLLNHLSEGAKLPHGIIEEVHPLVARFSDEFHTIRGDWKIKDAKALSTLISVCDLDSLLMIEGTSKKKEEGGESGEKMQVDVPKRINYPDAVAMARKAERTMIAQGTKEKLDGDAVKKCLKWIDKKKWEKLSWALEEMAGERKYIDGKLEEDLEDLFVELMRIGVERPTGLAVDRCRDVMSMIVVRPDMAVDMLTRQEAEGSSAKKKKTVTPTSGPSIAKYFANETDEMWNRRLILGLQVLCLTPKLDASPKLLPLLFSFIASSTTDESTENGDIIHSILQSTVTLLLRLLTTPGAYRILPSDLRMEVVVSTMRTTLSHHLLRDSLRLLTAAVKIAPSSVVSHVLSIFTFMGSGLLKKDNELTLSIMEDTLNALFHAVVTEGKKEEINSRLVSVCKIFAVSINDIPAHRRGRASHSISRAVGSSLIPIVIETFMEGFCAKWQKATGDAAKNFSRGEQEAYEEMACELVSSFPPVDQLAVLLELIVYVIRLGGDTLKKSECQSVLDRSIFDRSSHSLPRLRHYRFLILGVIVRVLCRKNIVDDLASMDDSSLSRLLLPLSHRLLSSSVDLDDFSSNESTKAEQMDGEAAQHAIRYWMAFASRSELVADKLRHLLPGSVAGQLIISILRDTKTDAKLREKALQLANVKLISDGGFSKDGEENDKHLNELATTLNGWIVPARVAEKIVLCQNAAFSLKLIAKNLRPTSDSTVLATTMEACTNTLKEWSTLDESLVGNTLLLSGELIRCHNMRATLMSAPPLMEISCAILAEILATRKAEDGDKSTPASPASSMSSQTAATPVNRRARMRQQSLCGRKLGGDTMVICALTCTQRLLDHLGRFVSSSLSTLLPLLARLAPRFGLVGGKELEAVEKGKDGKGSIEFRLQLIRKALLALDLRLVLCHAMNAAKELRGEQKCLSWILSLLSSSFPLADRSWLSKQNETLLNDLFRPLLEMRSAQRKIEMLESLVSSESEVTECFNAFASMLSETELRPLMASLVEWAGEGLEGDASLPARLRLVSIFHMANGFYSCFNTLSLVYFGRLFEMAAKTLTALNYTKAASPLYSLKKNEVDPSEVHFLILQILQFIQNCAKQTRFFSSDRWKMVVTPLVDELENSKVEGHEARCLALADTLYPALEAHSDTLGDTLQAILVKVRDGKAKLRYRCLLVMERLGLRIGEGLAPHLPLLMPYLSELMEDDNRAVEEQTERVVRVLQKKFGEDISEGFINDSLDLIDTMREAQTTFNLFLNNRFELAEERMITLAHTSVYHAVGLNTIRLIKATMTCEKTALDEAVSTCKSALLLIDGRRMKWSVADTIYSFGEWTKPKAIAASDEELHAELCYAETLMFRSLLTFFQDESLTSFVRGALKIRTCHSIYKSCHKILEWPEVWEHRDKRIKEQFESGVRLGVGCFSLMISCLPPKVLKLLAVVGFTGDKEVGMAELHQCISHSYTLRAHLGALILLTWNLIACYFLGVGEPNLEEARQLIIPFTQRFPNGSLILFLRARLSLVSGNIEDSIRYYNASINSQDSYRQFHHGCFWELIFAHCFLREWHIAAAYAKRLAKESRWSRTIYIYYLSILLSTDNAIERMKRDETVQALLIKVDRYRSRIAGKSIPMEKFCSKRASRGLRIGSLPFANFEFLYFWNAMDVISDKPKLIKPLLSDLMDTWSEVKSEVDVNEACLYRFLRGVLSRHLGLFDEAENCFNDVIHRENQLTELSYLIPNAHYELGVIKQVQSLNDQAENHFNTALRFRSYSLENKLHFRVHGAMRKLGGSRMKSE</sequence>
<dbReference type="GO" id="GO:0032040">
    <property type="term" value="C:small-subunit processome"/>
    <property type="evidence" value="ECO:0000318"/>
    <property type="project" value="GO_Central"/>
</dbReference>
<keyword evidence="10" id="KW-1185">Reference proteome</keyword>
<comment type="similarity">
    <text evidence="2 7">Belongs to the HEATR1/UTP10 family.</text>
</comment>
<comment type="subcellular location">
    <subcellularLocation>
        <location evidence="1 7">Nucleus</location>
        <location evidence="1 7">Nucleolus</location>
    </subcellularLocation>
</comment>
<dbReference type="PANTHER" id="PTHR13457:SF1">
    <property type="entry name" value="HEAT REPEAT-CONTAINING PROTEIN 1"/>
    <property type="match status" value="1"/>
</dbReference>
<dbReference type="InterPro" id="IPR019734">
    <property type="entry name" value="TPR_rpt"/>
</dbReference>
<dbReference type="InterPro" id="IPR016024">
    <property type="entry name" value="ARM-type_fold"/>
</dbReference>
<dbReference type="GO" id="GO:0034455">
    <property type="term" value="C:t-UTP complex"/>
    <property type="evidence" value="ECO:0000318"/>
    <property type="project" value="GO_Central"/>
</dbReference>
<dbReference type="InterPro" id="IPR022125">
    <property type="entry name" value="U3snoRNP10_N"/>
</dbReference>
<accession>A0A2A6CJ32</accession>
<evidence type="ECO:0000256" key="4">
    <source>
        <dbReference type="ARBA" id="ARBA00022552"/>
    </source>
</evidence>
<keyword evidence="6 7" id="KW-0687">Ribonucleoprotein</keyword>
<feature type="region of interest" description="Disordered" evidence="8">
    <location>
        <begin position="1166"/>
        <end position="1188"/>
    </location>
</feature>
<dbReference type="GO" id="GO:0030686">
    <property type="term" value="C:90S preribosome"/>
    <property type="evidence" value="ECO:0000318"/>
    <property type="project" value="GO_Central"/>
</dbReference>
<dbReference type="InterPro" id="IPR011990">
    <property type="entry name" value="TPR-like_helical_dom_sf"/>
</dbReference>
<dbReference type="GO" id="GO:0045943">
    <property type="term" value="P:positive regulation of transcription by RNA polymerase I"/>
    <property type="evidence" value="ECO:0000318"/>
    <property type="project" value="GO_Central"/>
</dbReference>
<dbReference type="SMART" id="SM00028">
    <property type="entry name" value="TPR"/>
    <property type="match status" value="3"/>
</dbReference>
<dbReference type="InterPro" id="IPR019412">
    <property type="entry name" value="IML2/TPR_39"/>
</dbReference>
<dbReference type="PANTHER" id="PTHR13457">
    <property type="entry name" value="BAP28"/>
    <property type="match status" value="1"/>
</dbReference>
<dbReference type="Proteomes" id="UP000005239">
    <property type="component" value="Unassembled WGS sequence"/>
</dbReference>
<dbReference type="Gene3D" id="1.25.40.10">
    <property type="entry name" value="Tetratricopeptide repeat domain"/>
    <property type="match status" value="1"/>
</dbReference>
<dbReference type="PROSITE" id="PS50077">
    <property type="entry name" value="HEAT_REPEAT"/>
    <property type="match status" value="1"/>
</dbReference>
<evidence type="ECO:0000256" key="1">
    <source>
        <dbReference type="ARBA" id="ARBA00004604"/>
    </source>
</evidence>
<dbReference type="Pfam" id="PF08146">
    <property type="entry name" value="BP28CT"/>
    <property type="match status" value="1"/>
</dbReference>
<dbReference type="InterPro" id="IPR012954">
    <property type="entry name" value="BP28_C_dom"/>
</dbReference>
<evidence type="ECO:0000256" key="6">
    <source>
        <dbReference type="ARBA" id="ARBA00023274"/>
    </source>
</evidence>